<name>A0A2J7ZLJ9_9CHLO</name>
<feature type="region of interest" description="Disordered" evidence="1">
    <location>
        <begin position="475"/>
        <end position="495"/>
    </location>
</feature>
<evidence type="ECO:0000313" key="2">
    <source>
        <dbReference type="EMBL" id="PNH01145.1"/>
    </source>
</evidence>
<organism evidence="2 3">
    <name type="scientific">Tetrabaena socialis</name>
    <dbReference type="NCBI Taxonomy" id="47790"/>
    <lineage>
        <taxon>Eukaryota</taxon>
        <taxon>Viridiplantae</taxon>
        <taxon>Chlorophyta</taxon>
        <taxon>core chlorophytes</taxon>
        <taxon>Chlorophyceae</taxon>
        <taxon>CS clade</taxon>
        <taxon>Chlamydomonadales</taxon>
        <taxon>Tetrabaenaceae</taxon>
        <taxon>Tetrabaena</taxon>
    </lineage>
</organism>
<dbReference type="Proteomes" id="UP000236333">
    <property type="component" value="Unassembled WGS sequence"/>
</dbReference>
<accession>A0A2J7ZLJ9</accession>
<keyword evidence="3" id="KW-1185">Reference proteome</keyword>
<gene>
    <name evidence="2" type="ORF">TSOC_012979</name>
</gene>
<sequence>MGRVEGRGGVAAVAELARHGDGAGSRNEAGTGAAALPSWSGRAGGGGAGGTGARQLSVRALSEVAWAHSALRLHHPQLLRRAADLAAPQLQAAAAAAAAAQHEQQRRRAGGWAVETVGGATVVDVDHVVALLEAHAAWGRPAGEGPAGRQGGSAGAGAGAAGGRRAGSGWRPPYHDALFRSAAALLLLRLGELSSEQVVSVAWCCAAVLAELPSGGGEGKGRQGGRMAAGARRAEAVGAVGAETRGVQEHPVLALLRALRGLLAGTRPDSFLQPERVQLAMARAAAADWAQARGRGGGGGGGGANPLPLPPQLLASLRGAWGCAPRREMRRVVVELCGALAEAGFREVAIDARSEDGMVPVDVAALAPLGRGMGAGAARGGAQQAQRGAAGGAAAAAGGTALARCVGASTSGGGVGGGEGARYAFLVVTPDLHAVGRPDVLWGQLAAKARLLHARGWRVVLLPLLLPGAGWSEAGERAGAGGGEPRERTAAGQTAQHVREALQAALMAAERS</sequence>
<dbReference type="OrthoDB" id="550185at2759"/>
<dbReference type="EMBL" id="PGGS01001001">
    <property type="protein sequence ID" value="PNH01145.1"/>
    <property type="molecule type" value="Genomic_DNA"/>
</dbReference>
<protein>
    <submittedName>
        <fullName evidence="2">Uncharacterized protein</fullName>
    </submittedName>
</protein>
<evidence type="ECO:0000256" key="1">
    <source>
        <dbReference type="SAM" id="MobiDB-lite"/>
    </source>
</evidence>
<evidence type="ECO:0000313" key="3">
    <source>
        <dbReference type="Proteomes" id="UP000236333"/>
    </source>
</evidence>
<reference evidence="2 3" key="1">
    <citation type="journal article" date="2017" name="Mol. Biol. Evol.">
        <title>The 4-celled Tetrabaena socialis nuclear genome reveals the essential components for genetic control of cell number at the origin of multicellularity in the volvocine lineage.</title>
        <authorList>
            <person name="Featherston J."/>
            <person name="Arakaki Y."/>
            <person name="Hanschen E.R."/>
            <person name="Ferris P.J."/>
            <person name="Michod R.E."/>
            <person name="Olson B.J.S.C."/>
            <person name="Nozaki H."/>
            <person name="Durand P.M."/>
        </authorList>
    </citation>
    <scope>NUCLEOTIDE SEQUENCE [LARGE SCALE GENOMIC DNA]</scope>
    <source>
        <strain evidence="2 3">NIES-571</strain>
    </source>
</reference>
<comment type="caution">
    <text evidence="2">The sequence shown here is derived from an EMBL/GenBank/DDBJ whole genome shotgun (WGS) entry which is preliminary data.</text>
</comment>
<proteinExistence type="predicted"/>
<feature type="region of interest" description="Disordered" evidence="1">
    <location>
        <begin position="19"/>
        <end position="38"/>
    </location>
</feature>
<feature type="compositionally biased region" description="Gly residues" evidence="1">
    <location>
        <begin position="145"/>
        <end position="166"/>
    </location>
</feature>
<feature type="region of interest" description="Disordered" evidence="1">
    <location>
        <begin position="140"/>
        <end position="167"/>
    </location>
</feature>
<dbReference type="AlphaFoldDB" id="A0A2J7ZLJ9"/>